<proteinExistence type="predicted"/>
<organism evidence="2 3">
    <name type="scientific">Crotalaria pallida</name>
    <name type="common">Smooth rattlebox</name>
    <name type="synonym">Crotalaria striata</name>
    <dbReference type="NCBI Taxonomy" id="3830"/>
    <lineage>
        <taxon>Eukaryota</taxon>
        <taxon>Viridiplantae</taxon>
        <taxon>Streptophyta</taxon>
        <taxon>Embryophyta</taxon>
        <taxon>Tracheophyta</taxon>
        <taxon>Spermatophyta</taxon>
        <taxon>Magnoliopsida</taxon>
        <taxon>eudicotyledons</taxon>
        <taxon>Gunneridae</taxon>
        <taxon>Pentapetalae</taxon>
        <taxon>rosids</taxon>
        <taxon>fabids</taxon>
        <taxon>Fabales</taxon>
        <taxon>Fabaceae</taxon>
        <taxon>Papilionoideae</taxon>
        <taxon>50 kb inversion clade</taxon>
        <taxon>genistoids sensu lato</taxon>
        <taxon>core genistoids</taxon>
        <taxon>Crotalarieae</taxon>
        <taxon>Crotalaria</taxon>
    </lineage>
</organism>
<reference evidence="2 3" key="1">
    <citation type="submission" date="2024-01" db="EMBL/GenBank/DDBJ databases">
        <title>The genomes of 5 underutilized Papilionoideae crops provide insights into root nodulation and disease resistanc.</title>
        <authorList>
            <person name="Yuan L."/>
        </authorList>
    </citation>
    <scope>NUCLEOTIDE SEQUENCE [LARGE SCALE GENOMIC DNA]</scope>
    <source>
        <strain evidence="2">ZHUSHIDOU_FW_LH</strain>
        <tissue evidence="2">Leaf</tissue>
    </source>
</reference>
<feature type="region of interest" description="Disordered" evidence="1">
    <location>
        <begin position="1"/>
        <end position="36"/>
    </location>
</feature>
<name>A0AAN9J1E5_CROPI</name>
<feature type="compositionally biased region" description="Polar residues" evidence="1">
    <location>
        <begin position="280"/>
        <end position="289"/>
    </location>
</feature>
<feature type="compositionally biased region" description="Basic residues" evidence="1">
    <location>
        <begin position="184"/>
        <end position="195"/>
    </location>
</feature>
<comment type="caution">
    <text evidence="2">The sequence shown here is derived from an EMBL/GenBank/DDBJ whole genome shotgun (WGS) entry which is preliminary data.</text>
</comment>
<gene>
    <name evidence="2" type="ORF">RIF29_04847</name>
</gene>
<feature type="region of interest" description="Disordered" evidence="1">
    <location>
        <begin position="178"/>
        <end position="199"/>
    </location>
</feature>
<dbReference type="Proteomes" id="UP001372338">
    <property type="component" value="Unassembled WGS sequence"/>
</dbReference>
<dbReference type="AlphaFoldDB" id="A0AAN9J1E5"/>
<dbReference type="EMBL" id="JAYWIO010000001">
    <property type="protein sequence ID" value="KAK7290427.1"/>
    <property type="molecule type" value="Genomic_DNA"/>
</dbReference>
<evidence type="ECO:0000313" key="2">
    <source>
        <dbReference type="EMBL" id="KAK7290427.1"/>
    </source>
</evidence>
<sequence length="297" mass="32870">MDSENVENGNKMRRRSRSDVGHGVQADEGNLSKSISSYRSRRTVLKDVTNIAEDSSVAEQGNSDRPSLLNVVANTCIDELMVDSFGGNSVVPQCNRVKRCKSVVQNAKRDLGSEFNKVAVFETMKNEEDNFEGSGVDQRSECIVECGEGSSNPRKRRRSLKYERDGVGLQLQNVDKLGGGPCSNRRKRRRRRQKMNRNSTFEYDDLNDAINGKALLQINSDDYATDNTNFLSLTSENASNSAVKLDTACSSVTPDNSKKKKGKGISEEDIEEILGIGDFQTPQLSSTKGNLRIKSEP</sequence>
<feature type="region of interest" description="Disordered" evidence="1">
    <location>
        <begin position="276"/>
        <end position="297"/>
    </location>
</feature>
<evidence type="ECO:0000313" key="3">
    <source>
        <dbReference type="Proteomes" id="UP001372338"/>
    </source>
</evidence>
<keyword evidence="3" id="KW-1185">Reference proteome</keyword>
<accession>A0AAN9J1E5</accession>
<protein>
    <submittedName>
        <fullName evidence="2">Uncharacterized protein</fullName>
    </submittedName>
</protein>
<feature type="region of interest" description="Disordered" evidence="1">
    <location>
        <begin position="248"/>
        <end position="267"/>
    </location>
</feature>
<evidence type="ECO:0000256" key="1">
    <source>
        <dbReference type="SAM" id="MobiDB-lite"/>
    </source>
</evidence>